<sequence length="84" mass="8785">MSCVSPGGATLARAYCEGGNVLILLQSVGRVSAAPPGKKSGDMIAGFQSECSGRWRKDGEPVDDKEEEPGSSLKLRVRVCSSIT</sequence>
<name>A0A455VS02_ENTAS</name>
<protein>
    <submittedName>
        <fullName evidence="1">Uncharacterized protein</fullName>
    </submittedName>
</protein>
<accession>A0A455VS02</accession>
<dbReference type="EMBL" id="AP019533">
    <property type="protein sequence ID" value="BBI95804.1"/>
    <property type="molecule type" value="Genomic_DNA"/>
</dbReference>
<gene>
    <name evidence="1" type="ORF">MRY18106EAS_23360</name>
</gene>
<reference evidence="1" key="1">
    <citation type="submission" date="2019-03" db="EMBL/GenBank/DDBJ databases">
        <title>Complete genome sequences of Enterobacter asburiae str. MRY18-106 isolated from a patient in Japan.</title>
        <authorList>
            <person name="Sekizuka T."/>
            <person name="Matsui M."/>
            <person name="Takara T."/>
            <person name="Uechi A."/>
            <person name="Harakuni M."/>
            <person name="Kimura T."/>
            <person name="Suzuki S."/>
            <person name="Kuroda M."/>
        </authorList>
    </citation>
    <scope>NUCLEOTIDE SEQUENCE</scope>
    <source>
        <strain evidence="1">MRY18-106</strain>
    </source>
</reference>
<organism evidence="1">
    <name type="scientific">Enterobacter asburiae</name>
    <dbReference type="NCBI Taxonomy" id="61645"/>
    <lineage>
        <taxon>Bacteria</taxon>
        <taxon>Pseudomonadati</taxon>
        <taxon>Pseudomonadota</taxon>
        <taxon>Gammaproteobacteria</taxon>
        <taxon>Enterobacterales</taxon>
        <taxon>Enterobacteriaceae</taxon>
        <taxon>Enterobacter</taxon>
        <taxon>Enterobacter cloacae complex</taxon>
    </lineage>
</organism>
<dbReference type="AlphaFoldDB" id="A0A455VS02"/>
<proteinExistence type="predicted"/>
<evidence type="ECO:0000313" key="1">
    <source>
        <dbReference type="EMBL" id="BBI95804.1"/>
    </source>
</evidence>